<dbReference type="Pfam" id="PF08757">
    <property type="entry name" value="CotH"/>
    <property type="match status" value="1"/>
</dbReference>
<feature type="compositionally biased region" description="Acidic residues" evidence="1">
    <location>
        <begin position="85"/>
        <end position="96"/>
    </location>
</feature>
<dbReference type="Proteomes" id="UP000011863">
    <property type="component" value="Chromosome"/>
</dbReference>
<evidence type="ECO:0000256" key="1">
    <source>
        <dbReference type="SAM" id="MobiDB-lite"/>
    </source>
</evidence>
<evidence type="ECO:0000313" key="3">
    <source>
        <dbReference type="Proteomes" id="UP000011863"/>
    </source>
</evidence>
<keyword evidence="3" id="KW-1185">Reference proteome</keyword>
<gene>
    <name evidence="2" type="ORF">YM304_21530</name>
</gene>
<name>A0A6C7E6S8_ILUCY</name>
<organism evidence="2 3">
    <name type="scientific">Ilumatobacter coccineus (strain NBRC 103263 / KCTC 29153 / YM16-304)</name>
    <dbReference type="NCBI Taxonomy" id="1313172"/>
    <lineage>
        <taxon>Bacteria</taxon>
        <taxon>Bacillati</taxon>
        <taxon>Actinomycetota</taxon>
        <taxon>Acidimicrobiia</taxon>
        <taxon>Acidimicrobiales</taxon>
        <taxon>Ilumatobacteraceae</taxon>
        <taxon>Ilumatobacter</taxon>
    </lineage>
</organism>
<dbReference type="OrthoDB" id="258535at2"/>
<dbReference type="EMBL" id="AP012057">
    <property type="protein sequence ID" value="BAN02467.1"/>
    <property type="molecule type" value="Genomic_DNA"/>
</dbReference>
<sequence>MSMGSKRALGSGNVLSMSRHSERAALQRWAWALAVSAVLGVACSGADDESSESVPSVPATDTGDEALTETELQPEADASPRADEPVDDSSADESTTEEIAAAENDTQESAANEPEADDGPRARWETGDSDYLFDQNLLHTYELTIPDEHLAILDGDPAAEEYVEGSLTFEGETLDAVGIRYKGSIGSFLGCTSGPNPIRPSGEKTCSKLSMKIKINLNEKVEFYGLRRVQLHAMNLDSTLMHDRLGYWMFEQAGVAGPRSTHARLLINGEFAGLFAMTEQIDGRLVRDRFDDGTGNVYKEVWPFDDTGTVQPDDVFVDGLETNEDDDPDADIIRAFAADILDSGAVTDPDAARDVIDRWTDLDAFIAYAVVDRAIAHEDGPFHWYCLDGPCEPHNFYWYEDPTERKLHLIPWDLDNAFDNLVDDVNPITSIADEWGATRSDCQPFAYGPLGLLQRSAGCDPLVAAWSSLADDYERVRRELFTGPLSLDRLLDRLDVWAEQIEPVVVEQQAELDDALTVDNWKAALATLAENLTIALEN</sequence>
<dbReference type="KEGG" id="aym:YM304_21530"/>
<evidence type="ECO:0000313" key="2">
    <source>
        <dbReference type="EMBL" id="BAN02467.1"/>
    </source>
</evidence>
<evidence type="ECO:0008006" key="4">
    <source>
        <dbReference type="Google" id="ProtNLM"/>
    </source>
</evidence>
<protein>
    <recommendedName>
        <fullName evidence="4">Spore coat protein CotH</fullName>
    </recommendedName>
</protein>
<dbReference type="PANTHER" id="PTHR40050:SF1">
    <property type="entry name" value="INNER SPORE COAT PROTEIN H"/>
    <property type="match status" value="1"/>
</dbReference>
<feature type="region of interest" description="Disordered" evidence="1">
    <location>
        <begin position="44"/>
        <end position="127"/>
    </location>
</feature>
<dbReference type="AlphaFoldDB" id="A0A6C7E6S8"/>
<dbReference type="InterPro" id="IPR014867">
    <property type="entry name" value="Spore_coat_CotH_CotH2/3/7"/>
</dbReference>
<reference evidence="2 3" key="1">
    <citation type="journal article" date="2013" name="Int. J. Syst. Evol. Microbiol.">
        <title>Ilumatobacter nonamiense sp. nov. and Ilumatobacter coccineum sp. nov., isolated from seashore sand.</title>
        <authorList>
            <person name="Matsumoto A."/>
            <person name="Kasai H."/>
            <person name="Matsuo Y."/>
            <person name="Shizuri Y."/>
            <person name="Ichikawa N."/>
            <person name="Fujita N."/>
            <person name="Omura S."/>
            <person name="Takahashi Y."/>
        </authorList>
    </citation>
    <scope>NUCLEOTIDE SEQUENCE [LARGE SCALE GENOMIC DNA]</scope>
    <source>
        <strain evidence="3">NBRC 103263 / KCTC 29153 / YM16-304</strain>
    </source>
</reference>
<feature type="compositionally biased region" description="Acidic residues" evidence="1">
    <location>
        <begin position="62"/>
        <end position="74"/>
    </location>
</feature>
<accession>A0A6C7E6S8</accession>
<proteinExistence type="predicted"/>
<dbReference type="PANTHER" id="PTHR40050">
    <property type="entry name" value="INNER SPORE COAT PROTEIN H"/>
    <property type="match status" value="1"/>
</dbReference>